<feature type="compositionally biased region" description="Polar residues" evidence="16">
    <location>
        <begin position="204"/>
        <end position="221"/>
    </location>
</feature>
<evidence type="ECO:0000313" key="19">
    <source>
        <dbReference type="Proteomes" id="UP000191144"/>
    </source>
</evidence>
<dbReference type="InterPro" id="IPR013956">
    <property type="entry name" value="E3_ubiquit_lig_Bre1"/>
</dbReference>
<evidence type="ECO:0000256" key="1">
    <source>
        <dbReference type="ARBA" id="ARBA00000900"/>
    </source>
</evidence>
<accession>A0A1G4JIK2</accession>
<feature type="coiled-coil region" evidence="15">
    <location>
        <begin position="384"/>
        <end position="430"/>
    </location>
</feature>
<evidence type="ECO:0000256" key="2">
    <source>
        <dbReference type="ARBA" id="ARBA00004123"/>
    </source>
</evidence>
<feature type="coiled-coil region" evidence="15">
    <location>
        <begin position="33"/>
        <end position="67"/>
    </location>
</feature>
<evidence type="ECO:0000256" key="7">
    <source>
        <dbReference type="ARBA" id="ARBA00022771"/>
    </source>
</evidence>
<evidence type="ECO:0000256" key="16">
    <source>
        <dbReference type="SAM" id="MobiDB-lite"/>
    </source>
</evidence>
<feature type="region of interest" description="Disordered" evidence="16">
    <location>
        <begin position="186"/>
        <end position="221"/>
    </location>
</feature>
<dbReference type="GO" id="GO:0005634">
    <property type="term" value="C:nucleus"/>
    <property type="evidence" value="ECO:0007669"/>
    <property type="project" value="UniProtKB-SubCell"/>
</dbReference>
<evidence type="ECO:0000256" key="15">
    <source>
        <dbReference type="SAM" id="Coils"/>
    </source>
</evidence>
<reference evidence="19" key="1">
    <citation type="submission" date="2016-03" db="EMBL/GenBank/DDBJ databases">
        <authorList>
            <person name="Devillers Hugo."/>
        </authorList>
    </citation>
    <scope>NUCLEOTIDE SEQUENCE [LARGE SCALE GENOMIC DNA]</scope>
</reference>
<keyword evidence="9 14" id="KW-0862">Zinc</keyword>
<comment type="subcellular location">
    <subcellularLocation>
        <location evidence="2 14">Nucleus</location>
    </subcellularLocation>
</comment>
<dbReference type="GO" id="GO:0061630">
    <property type="term" value="F:ubiquitin protein ligase activity"/>
    <property type="evidence" value="ECO:0007669"/>
    <property type="project" value="UniProtKB-EC"/>
</dbReference>
<evidence type="ECO:0000256" key="5">
    <source>
        <dbReference type="ARBA" id="ARBA00022679"/>
    </source>
</evidence>
<feature type="coiled-coil region" evidence="15">
    <location>
        <begin position="233"/>
        <end position="260"/>
    </location>
</feature>
<feature type="domain" description="RING-type" evidence="17">
    <location>
        <begin position="616"/>
        <end position="655"/>
    </location>
</feature>
<comment type="catalytic activity">
    <reaction evidence="1 14">
        <text>S-ubiquitinyl-[E2 ubiquitin-conjugating enzyme]-L-cysteine + [acceptor protein]-L-lysine = [E2 ubiquitin-conjugating enzyme]-L-cysteine + N(6)-ubiquitinyl-[acceptor protein]-L-lysine.</text>
        <dbReference type="EC" id="2.3.2.27"/>
    </reaction>
</comment>
<evidence type="ECO:0000256" key="6">
    <source>
        <dbReference type="ARBA" id="ARBA00022723"/>
    </source>
</evidence>
<dbReference type="PANTHER" id="PTHR23163">
    <property type="entry name" value="RING FINGER PROTEIN-RELATED"/>
    <property type="match status" value="1"/>
</dbReference>
<evidence type="ECO:0000256" key="4">
    <source>
        <dbReference type="ARBA" id="ARBA00005555"/>
    </source>
</evidence>
<dbReference type="GO" id="GO:0006325">
    <property type="term" value="P:chromatin organization"/>
    <property type="evidence" value="ECO:0007669"/>
    <property type="project" value="UniProtKB-KW"/>
</dbReference>
<dbReference type="Pfam" id="PF13920">
    <property type="entry name" value="zf-C3HC4_3"/>
    <property type="match status" value="1"/>
</dbReference>
<evidence type="ECO:0000256" key="11">
    <source>
        <dbReference type="ARBA" id="ARBA00023054"/>
    </source>
</evidence>
<name>A0A1G4JIK2_9SACH</name>
<dbReference type="CDD" id="cd16499">
    <property type="entry name" value="RING-HC_Bre1-like"/>
    <property type="match status" value="1"/>
</dbReference>
<dbReference type="EMBL" id="LT598481">
    <property type="protein sequence ID" value="SCU90204.1"/>
    <property type="molecule type" value="Genomic_DNA"/>
</dbReference>
<evidence type="ECO:0000313" key="18">
    <source>
        <dbReference type="EMBL" id="SCU90204.1"/>
    </source>
</evidence>
<evidence type="ECO:0000256" key="12">
    <source>
        <dbReference type="ARBA" id="ARBA00023242"/>
    </source>
</evidence>
<dbReference type="UniPathway" id="UPA00143"/>
<dbReference type="InterPro" id="IPR001841">
    <property type="entry name" value="Znf_RING"/>
</dbReference>
<keyword evidence="7 13" id="KW-0863">Zinc-finger</keyword>
<evidence type="ECO:0000256" key="9">
    <source>
        <dbReference type="ARBA" id="ARBA00022833"/>
    </source>
</evidence>
<comment type="pathway">
    <text evidence="3 14">Protein modification; protein ubiquitination.</text>
</comment>
<evidence type="ECO:0000256" key="8">
    <source>
        <dbReference type="ARBA" id="ARBA00022786"/>
    </source>
</evidence>
<dbReference type="SMART" id="SM00184">
    <property type="entry name" value="RING"/>
    <property type="match status" value="1"/>
</dbReference>
<dbReference type="Pfam" id="PF08647">
    <property type="entry name" value="BRE1"/>
    <property type="match status" value="1"/>
</dbReference>
<keyword evidence="19" id="KW-1185">Reference proteome</keyword>
<keyword evidence="5 14" id="KW-0808">Transferase</keyword>
<evidence type="ECO:0000259" key="17">
    <source>
        <dbReference type="PROSITE" id="PS50089"/>
    </source>
</evidence>
<dbReference type="EC" id="2.3.2.27" evidence="14"/>
<protein>
    <recommendedName>
        <fullName evidence="14">E3 ubiquitin protein ligase</fullName>
        <ecNumber evidence="14">2.3.2.27</ecNumber>
    </recommendedName>
</protein>
<dbReference type="GO" id="GO:0016567">
    <property type="term" value="P:protein ubiquitination"/>
    <property type="evidence" value="ECO:0007669"/>
    <property type="project" value="UniProtKB-UniRule"/>
</dbReference>
<dbReference type="AlphaFoldDB" id="A0A1G4JIK2"/>
<dbReference type="SUPFAM" id="SSF57850">
    <property type="entry name" value="RING/U-box"/>
    <property type="match status" value="1"/>
</dbReference>
<feature type="coiled-coil region" evidence="15">
    <location>
        <begin position="557"/>
        <end position="591"/>
    </location>
</feature>
<keyword evidence="6 14" id="KW-0479">Metal-binding</keyword>
<dbReference type="Gene3D" id="3.30.40.10">
    <property type="entry name" value="Zinc/RING finger domain, C3HC4 (zinc finger)"/>
    <property type="match status" value="1"/>
</dbReference>
<dbReference type="PROSITE" id="PS50089">
    <property type="entry name" value="ZF_RING_2"/>
    <property type="match status" value="1"/>
</dbReference>
<evidence type="ECO:0000256" key="13">
    <source>
        <dbReference type="PROSITE-ProRule" id="PRU00175"/>
    </source>
</evidence>
<organism evidence="18 19">
    <name type="scientific">Lachancea meyersii CBS 8951</name>
    <dbReference type="NCBI Taxonomy" id="1266667"/>
    <lineage>
        <taxon>Eukaryota</taxon>
        <taxon>Fungi</taxon>
        <taxon>Dikarya</taxon>
        <taxon>Ascomycota</taxon>
        <taxon>Saccharomycotina</taxon>
        <taxon>Saccharomycetes</taxon>
        <taxon>Saccharomycetales</taxon>
        <taxon>Saccharomycetaceae</taxon>
        <taxon>Lachancea</taxon>
    </lineage>
</organism>
<dbReference type="OrthoDB" id="654191at2759"/>
<dbReference type="GO" id="GO:0008270">
    <property type="term" value="F:zinc ion binding"/>
    <property type="evidence" value="ECO:0007669"/>
    <property type="project" value="UniProtKB-KW"/>
</dbReference>
<keyword evidence="8 14" id="KW-0833">Ubl conjugation pathway</keyword>
<keyword evidence="10 14" id="KW-0156">Chromatin regulator</keyword>
<proteinExistence type="inferred from homology"/>
<sequence>MSEEPAGKKARLDWGLSDPTEPLTRKDVIAFQKEALFRALNKHRTRAASLETQLGKDHENLAQLRDQYARVCATLAVLAAKLSDLCKDDSEAQKVCDSIVQGAETNVSKVADQLAVLFDKYAGHATEDSNLTSHFHALEKSKVALSTHNQQLQQELEAVRDHYQTLIRLYDREDSETVKRVQKIKESRSESDEAKALSEATEAAVNSANATQDNVKTGASGNTHDEKVDFISHTEHDLQVQELSNQVEALRNTINDLESWKTKREDEIMKLRTELANSTGNNQEQYPDGQLDRDYLMRRLETLTEENTSLTHANESFLTKFQKLVQDKEVFTNKLTSEFQTAQDALKKHNAMLEKDLVRIRNTRDEMTGKMAILESQRLKSELLDDLQTAMNLQKDRIDKMESKEVEISKDALTKELQDLECAYKELSRLAHKKYTDQLAQESLLTKLNIEKTKADQKYFAAMRSKDSILIENKNLTKNLAKSNELITQLKEIERTLQEKIESLIKQIHLHESNEKRLVDANKNTSSKLMDVTSALSKSKKTIESLSHERVGSVEKISDLELQVHSAQTEVNALKLKLSHAESKAAKLHEALTSSTAGDTSVIAEELENFRTIVYCSLCSKNWKNTAIKTCGHVFCDQCCKERLAARMRKCPICRMQFGSHDLLDLHM</sequence>
<keyword evidence="11 14" id="KW-0175">Coiled coil</keyword>
<dbReference type="InterPro" id="IPR013083">
    <property type="entry name" value="Znf_RING/FYVE/PHD"/>
</dbReference>
<dbReference type="PANTHER" id="PTHR23163:SF0">
    <property type="entry name" value="E3 UBIQUITIN-PROTEIN LIGASE BRE1"/>
    <property type="match status" value="1"/>
</dbReference>
<feature type="coiled-coil region" evidence="15">
    <location>
        <begin position="473"/>
        <end position="514"/>
    </location>
</feature>
<evidence type="ECO:0000256" key="10">
    <source>
        <dbReference type="ARBA" id="ARBA00022853"/>
    </source>
</evidence>
<gene>
    <name evidence="18" type="ORF">LAME_0E07514G</name>
</gene>
<comment type="similarity">
    <text evidence="4 14">Belongs to the BRE1 family.</text>
</comment>
<dbReference type="GO" id="GO:0033503">
    <property type="term" value="C:HULC complex"/>
    <property type="evidence" value="ECO:0007669"/>
    <property type="project" value="TreeGrafter"/>
</dbReference>
<evidence type="ECO:0000256" key="3">
    <source>
        <dbReference type="ARBA" id="ARBA00004906"/>
    </source>
</evidence>
<feature type="compositionally biased region" description="Basic and acidic residues" evidence="16">
    <location>
        <begin position="186"/>
        <end position="196"/>
    </location>
</feature>
<evidence type="ECO:0000256" key="14">
    <source>
        <dbReference type="RuleBase" id="RU365038"/>
    </source>
</evidence>
<keyword evidence="12 14" id="KW-0539">Nucleus</keyword>
<dbReference type="Proteomes" id="UP000191144">
    <property type="component" value="Chromosome E"/>
</dbReference>